<accession>A0ABR8XBZ9</accession>
<evidence type="ECO:0008006" key="3">
    <source>
        <dbReference type="Google" id="ProtNLM"/>
    </source>
</evidence>
<dbReference type="Proteomes" id="UP000640930">
    <property type="component" value="Unassembled WGS sequence"/>
</dbReference>
<evidence type="ECO:0000313" key="1">
    <source>
        <dbReference type="EMBL" id="MBD8026762.1"/>
    </source>
</evidence>
<proteinExistence type="predicted"/>
<keyword evidence="2" id="KW-1185">Reference proteome</keyword>
<organism evidence="1 2">
    <name type="scientific">Ureibacillus galli</name>
    <dbReference type="NCBI Taxonomy" id="2762222"/>
    <lineage>
        <taxon>Bacteria</taxon>
        <taxon>Bacillati</taxon>
        <taxon>Bacillota</taxon>
        <taxon>Bacilli</taxon>
        <taxon>Bacillales</taxon>
        <taxon>Caryophanaceae</taxon>
        <taxon>Ureibacillus</taxon>
    </lineage>
</organism>
<protein>
    <recommendedName>
        <fullName evidence="3">DUF1433 domain-containing protein</fullName>
    </recommendedName>
</protein>
<name>A0ABR8XBZ9_9BACL</name>
<dbReference type="EMBL" id="JACSQA010000010">
    <property type="protein sequence ID" value="MBD8026762.1"/>
    <property type="molecule type" value="Genomic_DNA"/>
</dbReference>
<gene>
    <name evidence="1" type="ORF">H9636_08830</name>
</gene>
<comment type="caution">
    <text evidence="1">The sequence shown here is derived from an EMBL/GenBank/DDBJ whole genome shotgun (WGS) entry which is preliminary data.</text>
</comment>
<reference evidence="1 2" key="1">
    <citation type="submission" date="2020-08" db="EMBL/GenBank/DDBJ databases">
        <title>A Genomic Blueprint of the Chicken Gut Microbiome.</title>
        <authorList>
            <person name="Gilroy R."/>
            <person name="Ravi A."/>
            <person name="Getino M."/>
            <person name="Pursley I."/>
            <person name="Horton D.L."/>
            <person name="Alikhan N.-F."/>
            <person name="Baker D."/>
            <person name="Gharbi K."/>
            <person name="Hall N."/>
            <person name="Watson M."/>
            <person name="Adriaenssens E.M."/>
            <person name="Foster-Nyarko E."/>
            <person name="Jarju S."/>
            <person name="Secka A."/>
            <person name="Antonio M."/>
            <person name="Oren A."/>
            <person name="Chaudhuri R."/>
            <person name="La Ragione R.M."/>
            <person name="Hildebrand F."/>
            <person name="Pallen M.J."/>
        </authorList>
    </citation>
    <scope>NUCLEOTIDE SEQUENCE [LARGE SCALE GENOMIC DNA]</scope>
    <source>
        <strain evidence="1 2">Re31</strain>
    </source>
</reference>
<evidence type="ECO:0000313" key="2">
    <source>
        <dbReference type="Proteomes" id="UP000640930"/>
    </source>
</evidence>
<dbReference type="RefSeq" id="WP_191707254.1">
    <property type="nucleotide sequence ID" value="NZ_JACSQA010000010.1"/>
</dbReference>
<sequence length="164" mass="19049">MKKYRVAVILVAVLGVAYWWVTNEMEDAEYHSEQIEKERKNQFFSELNSIYGYYYSSNDGSIQLFLKINEALREGEVTATLRVMEHIGNGEKQYKETKYELNGITDGKILEFFTTVDGESVKLEGHFDGDAKSFDLSLWMAEEKVPFHAITEEEYIQMSKDSKK</sequence>